<dbReference type="RefSeq" id="WP_158982275.1">
    <property type="nucleotide sequence ID" value="NZ_BAABKY010000004.1"/>
</dbReference>
<evidence type="ECO:0000313" key="2">
    <source>
        <dbReference type="EMBL" id="GAA5080697.1"/>
    </source>
</evidence>
<sequence length="96" mass="10312">METASRMCAAVLFLAGTMPALATTGTIEFRGEIVVPTVGAAHDARVPLAADAPSLQRTVEPLDTVGRGPLVDYYVGYMRERGVERDSLRLITVAYD</sequence>
<feature type="signal peptide" evidence="1">
    <location>
        <begin position="1"/>
        <end position="22"/>
    </location>
</feature>
<dbReference type="Proteomes" id="UP001501083">
    <property type="component" value="Unassembled WGS sequence"/>
</dbReference>
<name>A0ABP9LPX9_9GAMM</name>
<evidence type="ECO:0000313" key="3">
    <source>
        <dbReference type="Proteomes" id="UP001501083"/>
    </source>
</evidence>
<organism evidence="2 3">
    <name type="scientific">Lysobacter panacisoli</name>
    <dbReference type="NCBI Taxonomy" id="1255263"/>
    <lineage>
        <taxon>Bacteria</taxon>
        <taxon>Pseudomonadati</taxon>
        <taxon>Pseudomonadota</taxon>
        <taxon>Gammaproteobacteria</taxon>
        <taxon>Lysobacterales</taxon>
        <taxon>Lysobacteraceae</taxon>
        <taxon>Lysobacter</taxon>
    </lineage>
</organism>
<protein>
    <submittedName>
        <fullName evidence="2">Uncharacterized protein</fullName>
    </submittedName>
</protein>
<keyword evidence="1" id="KW-0732">Signal</keyword>
<feature type="chain" id="PRO_5046932359" evidence="1">
    <location>
        <begin position="23"/>
        <end position="96"/>
    </location>
</feature>
<reference evidence="3" key="1">
    <citation type="journal article" date="2019" name="Int. J. Syst. Evol. Microbiol.">
        <title>The Global Catalogue of Microorganisms (GCM) 10K type strain sequencing project: providing services to taxonomists for standard genome sequencing and annotation.</title>
        <authorList>
            <consortium name="The Broad Institute Genomics Platform"/>
            <consortium name="The Broad Institute Genome Sequencing Center for Infectious Disease"/>
            <person name="Wu L."/>
            <person name="Ma J."/>
        </authorList>
    </citation>
    <scope>NUCLEOTIDE SEQUENCE [LARGE SCALE GENOMIC DNA]</scope>
    <source>
        <strain evidence="3">JCM 19212</strain>
    </source>
</reference>
<proteinExistence type="predicted"/>
<gene>
    <name evidence="2" type="ORF">GCM10025759_30270</name>
</gene>
<evidence type="ECO:0000256" key="1">
    <source>
        <dbReference type="SAM" id="SignalP"/>
    </source>
</evidence>
<keyword evidence="3" id="KW-1185">Reference proteome</keyword>
<comment type="caution">
    <text evidence="2">The sequence shown here is derived from an EMBL/GenBank/DDBJ whole genome shotgun (WGS) entry which is preliminary data.</text>
</comment>
<dbReference type="EMBL" id="BAABKY010000004">
    <property type="protein sequence ID" value="GAA5080697.1"/>
    <property type="molecule type" value="Genomic_DNA"/>
</dbReference>
<accession>A0ABP9LPX9</accession>